<accession>A0ABN9JIU6</accession>
<dbReference type="Proteomes" id="UP001189757">
    <property type="component" value="Unassembled WGS sequence"/>
</dbReference>
<dbReference type="RefSeq" id="WP_316680354.1">
    <property type="nucleotide sequence ID" value="NZ_CATZLL010000003.1"/>
</dbReference>
<proteinExistence type="predicted"/>
<evidence type="ECO:0000313" key="1">
    <source>
        <dbReference type="EMBL" id="CAJ0810699.1"/>
    </source>
</evidence>
<comment type="caution">
    <text evidence="1">The sequence shown here is derived from an EMBL/GenBank/DDBJ whole genome shotgun (WGS) entry which is preliminary data.</text>
</comment>
<protein>
    <recommendedName>
        <fullName evidence="3">DUF2971 domain-containing protein</fullName>
    </recommendedName>
</protein>
<name>A0ABN9JIU6_9RALS</name>
<gene>
    <name evidence="1" type="ORF">LMG18101_00966</name>
</gene>
<evidence type="ECO:0000313" key="2">
    <source>
        <dbReference type="Proteomes" id="UP001189757"/>
    </source>
</evidence>
<reference evidence="1 2" key="1">
    <citation type="submission" date="2023-07" db="EMBL/GenBank/DDBJ databases">
        <authorList>
            <person name="Peeters C."/>
        </authorList>
    </citation>
    <scope>NUCLEOTIDE SEQUENCE [LARGE SCALE GENOMIC DNA]</scope>
    <source>
        <strain evidence="1 2">LMG 18101</strain>
    </source>
</reference>
<dbReference type="InterPro" id="IPR021352">
    <property type="entry name" value="DUF2971"/>
</dbReference>
<organism evidence="1 2">
    <name type="scientific">Ralstonia flaminis</name>
    <dbReference type="NCBI Taxonomy" id="3058597"/>
    <lineage>
        <taxon>Bacteria</taxon>
        <taxon>Pseudomonadati</taxon>
        <taxon>Pseudomonadota</taxon>
        <taxon>Betaproteobacteria</taxon>
        <taxon>Burkholderiales</taxon>
        <taxon>Burkholderiaceae</taxon>
        <taxon>Ralstonia</taxon>
    </lineage>
</organism>
<keyword evidence="2" id="KW-1185">Reference proteome</keyword>
<dbReference type="EMBL" id="CATZLL010000003">
    <property type="protein sequence ID" value="CAJ0810699.1"/>
    <property type="molecule type" value="Genomic_DNA"/>
</dbReference>
<dbReference type="Pfam" id="PF11185">
    <property type="entry name" value="DUF2971"/>
    <property type="match status" value="1"/>
</dbReference>
<sequence>MPTIYHYCDATAFTSVIQKRVLWLSNTRRMNDASEVVGMERAFRELIEVEARSANWTDQKLRSLLDDLAVNRPELYVACFSAQGDATVQWKTYAAAGRGFSLGFDSDLLWTNVSKPVDLGSDQPVWLPKWATPPARTMVLTPVLYLTPDIQQRIDEFLRGILSLPDIKRDPYVSNFLHGCAAVCKDSSFIHEEEWRLAYLPVIANGQVIIGELQDMLWRSGPHGITPYFAFDFQPTALREVILGPINPDHEPSSMHLVRHFLDAHGLSHVTIAVSKSPYRG</sequence>
<evidence type="ECO:0008006" key="3">
    <source>
        <dbReference type="Google" id="ProtNLM"/>
    </source>
</evidence>